<dbReference type="RefSeq" id="WP_379875660.1">
    <property type="nucleotide sequence ID" value="NZ_JBHUIP010000005.1"/>
</dbReference>
<name>A0ABW5DNU9_9PROT</name>
<reference evidence="2" key="1">
    <citation type="journal article" date="2019" name="Int. J. Syst. Evol. Microbiol.">
        <title>The Global Catalogue of Microorganisms (GCM) 10K type strain sequencing project: providing services to taxonomists for standard genome sequencing and annotation.</title>
        <authorList>
            <consortium name="The Broad Institute Genomics Platform"/>
            <consortium name="The Broad Institute Genome Sequencing Center for Infectious Disease"/>
            <person name="Wu L."/>
            <person name="Ma J."/>
        </authorList>
    </citation>
    <scope>NUCLEOTIDE SEQUENCE [LARGE SCALE GENOMIC DNA]</scope>
    <source>
        <strain evidence="2">CGMCC 1.19062</strain>
    </source>
</reference>
<keyword evidence="2" id="KW-1185">Reference proteome</keyword>
<comment type="caution">
    <text evidence="1">The sequence shown here is derived from an EMBL/GenBank/DDBJ whole genome shotgun (WGS) entry which is preliminary data.</text>
</comment>
<proteinExistence type="predicted"/>
<evidence type="ECO:0000313" key="1">
    <source>
        <dbReference type="EMBL" id="MFD2262697.1"/>
    </source>
</evidence>
<dbReference type="EMBL" id="JBHUIP010000005">
    <property type="protein sequence ID" value="MFD2262697.1"/>
    <property type="molecule type" value="Genomic_DNA"/>
</dbReference>
<gene>
    <name evidence="1" type="ORF">ACFSM5_07340</name>
</gene>
<organism evidence="1 2">
    <name type="scientific">Lacibacterium aquatile</name>
    <dbReference type="NCBI Taxonomy" id="1168082"/>
    <lineage>
        <taxon>Bacteria</taxon>
        <taxon>Pseudomonadati</taxon>
        <taxon>Pseudomonadota</taxon>
        <taxon>Alphaproteobacteria</taxon>
        <taxon>Rhodospirillales</taxon>
        <taxon>Rhodospirillaceae</taxon>
    </lineage>
</organism>
<sequence length="61" mass="6650">MAVESAVDISQGLIDHATVTFVKIEGLNDGDVAYTIPVGYEEYNKDTGTSDEKPVQVRYSI</sequence>
<evidence type="ECO:0000313" key="2">
    <source>
        <dbReference type="Proteomes" id="UP001597295"/>
    </source>
</evidence>
<protein>
    <submittedName>
        <fullName evidence="1">Uncharacterized protein</fullName>
    </submittedName>
</protein>
<dbReference type="Proteomes" id="UP001597295">
    <property type="component" value="Unassembled WGS sequence"/>
</dbReference>
<accession>A0ABW5DNU9</accession>